<accession>A0A9N9DSW5</accession>
<evidence type="ECO:0000313" key="4">
    <source>
        <dbReference type="Proteomes" id="UP000789342"/>
    </source>
</evidence>
<organism evidence="3 4">
    <name type="scientific">Acaulospora morrowiae</name>
    <dbReference type="NCBI Taxonomy" id="94023"/>
    <lineage>
        <taxon>Eukaryota</taxon>
        <taxon>Fungi</taxon>
        <taxon>Fungi incertae sedis</taxon>
        <taxon>Mucoromycota</taxon>
        <taxon>Glomeromycotina</taxon>
        <taxon>Glomeromycetes</taxon>
        <taxon>Diversisporales</taxon>
        <taxon>Acaulosporaceae</taxon>
        <taxon>Acaulospora</taxon>
    </lineage>
</organism>
<feature type="region of interest" description="Disordered" evidence="2">
    <location>
        <begin position="268"/>
        <end position="318"/>
    </location>
</feature>
<keyword evidence="4" id="KW-1185">Reference proteome</keyword>
<dbReference type="EMBL" id="CAJVPV010010289">
    <property type="protein sequence ID" value="CAG8649731.1"/>
    <property type="molecule type" value="Genomic_DNA"/>
</dbReference>
<dbReference type="AlphaFoldDB" id="A0A9N9DSW5"/>
<evidence type="ECO:0000256" key="2">
    <source>
        <dbReference type="SAM" id="MobiDB-lite"/>
    </source>
</evidence>
<protein>
    <submittedName>
        <fullName evidence="3">2812_t:CDS:1</fullName>
    </submittedName>
</protein>
<comment type="caution">
    <text evidence="3">The sequence shown here is derived from an EMBL/GenBank/DDBJ whole genome shotgun (WGS) entry which is preliminary data.</text>
</comment>
<feature type="compositionally biased region" description="Polar residues" evidence="2">
    <location>
        <begin position="268"/>
        <end position="300"/>
    </location>
</feature>
<dbReference type="OrthoDB" id="2307807at2759"/>
<gene>
    <name evidence="3" type="ORF">AMORRO_LOCUS9905</name>
</gene>
<sequence length="342" mass="37785">MEASDMEPIIIAENVLLEAYIKFCKTKQKLPVSIHFVDGKVIAYEVLLSNHAKVAYRVAYLVENWNNRLIGMTGKDLIVSQNTPAGQQPNSDGRAYPIMVVEVGNSESLSSLHSPSTYYFSPQTTIQIYLVIKLFPIRQDDTRVMLALRYLCTNQNQMVPDVVISFGTVPLHGNTMDFLLNNVGVPSVNITGVGFTATTCNAPGIPNYQLHIPAVELFNGSPSGVPARAINGFYLDLWELQNLKNEIVKLKRAVENIEKQNRTVTNDLTPQGLLSQKSSEYSTPLPNESCSNGENAQIKDSSTHHEADQFMTSTDLVTSEQVVNTISNTSNLNETAPENPNH</sequence>
<keyword evidence="1" id="KW-0175">Coiled coil</keyword>
<proteinExistence type="predicted"/>
<evidence type="ECO:0000313" key="3">
    <source>
        <dbReference type="EMBL" id="CAG8649731.1"/>
    </source>
</evidence>
<reference evidence="3" key="1">
    <citation type="submission" date="2021-06" db="EMBL/GenBank/DDBJ databases">
        <authorList>
            <person name="Kallberg Y."/>
            <person name="Tangrot J."/>
            <person name="Rosling A."/>
        </authorList>
    </citation>
    <scope>NUCLEOTIDE SEQUENCE</scope>
    <source>
        <strain evidence="3">CL551</strain>
    </source>
</reference>
<evidence type="ECO:0000256" key="1">
    <source>
        <dbReference type="SAM" id="Coils"/>
    </source>
</evidence>
<feature type="coiled-coil region" evidence="1">
    <location>
        <begin position="240"/>
        <end position="267"/>
    </location>
</feature>
<name>A0A9N9DSW5_9GLOM</name>
<dbReference type="Proteomes" id="UP000789342">
    <property type="component" value="Unassembled WGS sequence"/>
</dbReference>